<dbReference type="Proteomes" id="UP000007752">
    <property type="component" value="Chromosome 1"/>
</dbReference>
<feature type="region of interest" description="Disordered" evidence="1">
    <location>
        <begin position="272"/>
        <end position="467"/>
    </location>
</feature>
<feature type="compositionally biased region" description="Low complexity" evidence="1">
    <location>
        <begin position="105"/>
        <end position="114"/>
    </location>
</feature>
<feature type="compositionally biased region" description="Polar residues" evidence="1">
    <location>
        <begin position="442"/>
        <end position="458"/>
    </location>
</feature>
<feature type="region of interest" description="Disordered" evidence="1">
    <location>
        <begin position="148"/>
        <end position="213"/>
    </location>
</feature>
<gene>
    <name evidence="4" type="ORF">OsJ_00258</name>
</gene>
<feature type="compositionally biased region" description="Basic and acidic residues" evidence="1">
    <location>
        <begin position="155"/>
        <end position="184"/>
    </location>
</feature>
<evidence type="ECO:0000313" key="4">
    <source>
        <dbReference type="EMBL" id="EEE53815.1"/>
    </source>
</evidence>
<feature type="domain" description="DUF3741" evidence="3">
    <location>
        <begin position="90"/>
        <end position="104"/>
    </location>
</feature>
<feature type="compositionally biased region" description="Low complexity" evidence="1">
    <location>
        <begin position="48"/>
        <end position="59"/>
    </location>
</feature>
<feature type="region of interest" description="Disordered" evidence="1">
    <location>
        <begin position="48"/>
        <end position="79"/>
    </location>
</feature>
<feature type="compositionally biased region" description="Polar residues" evidence="1">
    <location>
        <begin position="399"/>
        <end position="417"/>
    </location>
</feature>
<reference evidence="4" key="2">
    <citation type="submission" date="2008-12" db="EMBL/GenBank/DDBJ databases">
        <title>Improved gene annotation of the rice (Oryza sativa) genomes.</title>
        <authorList>
            <person name="Wang J."/>
            <person name="Li R."/>
            <person name="Fan W."/>
            <person name="Huang Q."/>
            <person name="Zhang J."/>
            <person name="Zhou Y."/>
            <person name="Hu Y."/>
            <person name="Zi S."/>
            <person name="Li J."/>
            <person name="Ni P."/>
            <person name="Zheng H."/>
            <person name="Zhang Y."/>
            <person name="Zhao M."/>
            <person name="Hao Q."/>
            <person name="McDermott J."/>
            <person name="Samudrala R."/>
            <person name="Kristiansen K."/>
            <person name="Wong G.K.-S."/>
        </authorList>
    </citation>
    <scope>NUCLEOTIDE SEQUENCE</scope>
</reference>
<dbReference type="EMBL" id="CM000138">
    <property type="protein sequence ID" value="EEE53815.1"/>
    <property type="molecule type" value="Genomic_DNA"/>
</dbReference>
<dbReference type="Pfam" id="PF14383">
    <property type="entry name" value="VARLMGL"/>
    <property type="match status" value="1"/>
</dbReference>
<feature type="compositionally biased region" description="Polar residues" evidence="1">
    <location>
        <begin position="330"/>
        <end position="339"/>
    </location>
</feature>
<sequence>MSSLAIVEKRPAPFVGGGGGCAGGVLLHLLDWHRRLARKRRLFSPRRLLPTSLRSSPRRLPSPPQASHPPPAPRLSSAATAAGVAAPGVGVVARLMGLESWPATGPVGAPPAARRPQKQRKVEVASPTPRADEPDVVLVLPPSQASAAAIACGKEPSRRRPAGEEPEAEPTRACRGDQAHRMDGHSNALQSSSMPDDFLSRSDSLPLERSSRLQPVVAQPPVLPAETEWDNVITSSRHEKHSIDTISSSDAADVVSGDAIVVLRSGFDDANVSRSSSGADAMPKDHKARTDRLSNCSRMRSSGAGVRAGEERSLRKRGTHSLQDVEGNIGSRSLVSSTHPAAGSARELMSGSRRAAHHGSGQRRELMGTITPQRSSRREVMGSSNPQRNTRRSSIDRSGLTSTTTSRIAVSTVSGQKRGSRKNVGRDNAACNREVNNPVAFASSSSVNPVTRNSSQSKVSEKRGCRRTQVISTSCSTRLPVVESSPSVVGSSEKEEFSRLLKAKINELGLSDRIESSDALSGKLTASVLQELISALTNDTNTSDSQHSNYSNAYNSQHSNYSDAVDCLNNNMSACNSNDQSHDFQNCYQRDREVESSATCMNNEPNQPSPTSVLEACFSNDTSSLGSPTEKNEGKEYFVSIENKMEDLFNLESDIVDLAISIDKTKTDAEEIFHGIDKMSSVHNLMARDFKLLEARLHSIGEAISNAELLLGNSPLSTKTSNLSLHCFIIEMLEVIMDLFGGSKSLGLTEEKKYQQTNFIFDCIIESVNSKFCDFGKCGYKAWLRLPLSLTEDLLKREISKEICNWRETRETTPNRVAEKELDQMTPRWDACQVEAFDISIAIEHDILEALVDEFAFDQW</sequence>
<dbReference type="InterPro" id="IPR025486">
    <property type="entry name" value="DUF4378"/>
</dbReference>
<feature type="region of interest" description="Disordered" evidence="1">
    <location>
        <begin position="105"/>
        <end position="134"/>
    </location>
</feature>
<feature type="compositionally biased region" description="Basic and acidic residues" evidence="1">
    <location>
        <begin position="282"/>
        <end position="292"/>
    </location>
</feature>
<evidence type="ECO:0000256" key="1">
    <source>
        <dbReference type="SAM" id="MobiDB-lite"/>
    </source>
</evidence>
<dbReference type="InterPro" id="IPR032795">
    <property type="entry name" value="DUF3741-assoc"/>
</dbReference>
<feature type="compositionally biased region" description="Pro residues" evidence="1">
    <location>
        <begin position="60"/>
        <end position="73"/>
    </location>
</feature>
<dbReference type="Pfam" id="PF14309">
    <property type="entry name" value="DUF4378"/>
    <property type="match status" value="1"/>
</dbReference>
<name>B9EZC8_ORYSJ</name>
<feature type="domain" description="DUF4378" evidence="2">
    <location>
        <begin position="751"/>
        <end position="854"/>
    </location>
</feature>
<organism evidence="4">
    <name type="scientific">Oryza sativa subsp. japonica</name>
    <name type="common">Rice</name>
    <dbReference type="NCBI Taxonomy" id="39947"/>
    <lineage>
        <taxon>Eukaryota</taxon>
        <taxon>Viridiplantae</taxon>
        <taxon>Streptophyta</taxon>
        <taxon>Embryophyta</taxon>
        <taxon>Tracheophyta</taxon>
        <taxon>Spermatophyta</taxon>
        <taxon>Magnoliopsida</taxon>
        <taxon>Liliopsida</taxon>
        <taxon>Poales</taxon>
        <taxon>Poaceae</taxon>
        <taxon>BOP clade</taxon>
        <taxon>Oryzoideae</taxon>
        <taxon>Oryzeae</taxon>
        <taxon>Oryzinae</taxon>
        <taxon>Oryza</taxon>
        <taxon>Oryza sativa</taxon>
    </lineage>
</organism>
<evidence type="ECO:0000259" key="3">
    <source>
        <dbReference type="Pfam" id="PF14383"/>
    </source>
</evidence>
<accession>B9EZC8</accession>
<protein>
    <recommendedName>
        <fullName evidence="5">DUF4378 domain-containing protein</fullName>
    </recommendedName>
</protein>
<dbReference type="AlphaFoldDB" id="B9EZC8"/>
<evidence type="ECO:0008006" key="5">
    <source>
        <dbReference type="Google" id="ProtNLM"/>
    </source>
</evidence>
<dbReference type="PANTHER" id="PTHR21726:SF72">
    <property type="entry name" value="DUF4378 DOMAIN-CONTAINING PROTEIN"/>
    <property type="match status" value="1"/>
</dbReference>
<evidence type="ECO:0000259" key="2">
    <source>
        <dbReference type="Pfam" id="PF14309"/>
    </source>
</evidence>
<proteinExistence type="predicted"/>
<reference evidence="4" key="1">
    <citation type="journal article" date="2005" name="PLoS Biol.">
        <title>The genomes of Oryza sativa: a history of duplications.</title>
        <authorList>
            <person name="Yu J."/>
            <person name="Wang J."/>
            <person name="Lin W."/>
            <person name="Li S."/>
            <person name="Li H."/>
            <person name="Zhou J."/>
            <person name="Ni P."/>
            <person name="Dong W."/>
            <person name="Hu S."/>
            <person name="Zeng C."/>
            <person name="Zhang J."/>
            <person name="Zhang Y."/>
            <person name="Li R."/>
            <person name="Xu Z."/>
            <person name="Li S."/>
            <person name="Li X."/>
            <person name="Zheng H."/>
            <person name="Cong L."/>
            <person name="Lin L."/>
            <person name="Yin J."/>
            <person name="Geng J."/>
            <person name="Li G."/>
            <person name="Shi J."/>
            <person name="Liu J."/>
            <person name="Lv H."/>
            <person name="Li J."/>
            <person name="Wang J."/>
            <person name="Deng Y."/>
            <person name="Ran L."/>
            <person name="Shi X."/>
            <person name="Wang X."/>
            <person name="Wu Q."/>
            <person name="Li C."/>
            <person name="Ren X."/>
            <person name="Wang J."/>
            <person name="Wang X."/>
            <person name="Li D."/>
            <person name="Liu D."/>
            <person name="Zhang X."/>
            <person name="Ji Z."/>
            <person name="Zhao W."/>
            <person name="Sun Y."/>
            <person name="Zhang Z."/>
            <person name="Bao J."/>
            <person name="Han Y."/>
            <person name="Dong L."/>
            <person name="Ji J."/>
            <person name="Chen P."/>
            <person name="Wu S."/>
            <person name="Liu J."/>
            <person name="Xiao Y."/>
            <person name="Bu D."/>
            <person name="Tan J."/>
            <person name="Yang L."/>
            <person name="Ye C."/>
            <person name="Zhang J."/>
            <person name="Xu J."/>
            <person name="Zhou Y."/>
            <person name="Yu Y."/>
            <person name="Zhang B."/>
            <person name="Zhuang S."/>
            <person name="Wei H."/>
            <person name="Liu B."/>
            <person name="Lei M."/>
            <person name="Yu H."/>
            <person name="Li Y."/>
            <person name="Xu H."/>
            <person name="Wei S."/>
            <person name="He X."/>
            <person name="Fang L."/>
            <person name="Zhang Z."/>
            <person name="Zhang Y."/>
            <person name="Huang X."/>
            <person name="Su Z."/>
            <person name="Tong W."/>
            <person name="Li J."/>
            <person name="Tong Z."/>
            <person name="Li S."/>
            <person name="Ye J."/>
            <person name="Wang L."/>
            <person name="Fang L."/>
            <person name="Lei T."/>
            <person name="Chen C."/>
            <person name="Chen H."/>
            <person name="Xu Z."/>
            <person name="Li H."/>
            <person name="Huang H."/>
            <person name="Zhang F."/>
            <person name="Xu H."/>
            <person name="Li N."/>
            <person name="Zhao C."/>
            <person name="Li S."/>
            <person name="Dong L."/>
            <person name="Huang Y."/>
            <person name="Li L."/>
            <person name="Xi Y."/>
            <person name="Qi Q."/>
            <person name="Li W."/>
            <person name="Zhang B."/>
            <person name="Hu W."/>
            <person name="Zhang Y."/>
            <person name="Tian X."/>
            <person name="Jiao Y."/>
            <person name="Liang X."/>
            <person name="Jin J."/>
            <person name="Gao L."/>
            <person name="Zheng W."/>
            <person name="Hao B."/>
            <person name="Liu S."/>
            <person name="Wang W."/>
            <person name="Yuan L."/>
            <person name="Cao M."/>
            <person name="McDermott J."/>
            <person name="Samudrala R."/>
            <person name="Wang J."/>
            <person name="Wong G.K."/>
            <person name="Yang H."/>
        </authorList>
    </citation>
    <scope>NUCLEOTIDE SEQUENCE [LARGE SCALE GENOMIC DNA]</scope>
</reference>
<dbReference type="PANTHER" id="PTHR21726">
    <property type="entry name" value="PHOSPHATIDYLINOSITOL N-ACETYLGLUCOSAMINYLTRANSFERASE SUBUNIT P DOWN SYNDROME CRITICAL REGION PROTEIN 5 -RELATED"/>
    <property type="match status" value="1"/>
</dbReference>